<reference evidence="10 11" key="1">
    <citation type="submission" date="2017-09" db="EMBL/GenBank/DDBJ databases">
        <title>Genome sequencing of Besnoitia besnoiti strain Bb-Ger1.</title>
        <authorList>
            <person name="Schares G."/>
            <person name="Venepally P."/>
            <person name="Lorenzi H.A."/>
        </authorList>
    </citation>
    <scope>NUCLEOTIDE SEQUENCE [LARGE SCALE GENOMIC DNA]</scope>
    <source>
        <strain evidence="10 11">Bb-Ger1</strain>
    </source>
</reference>
<dbReference type="OrthoDB" id="43906at2759"/>
<name>A0A2A9M7S4_BESBE</name>
<comment type="similarity">
    <text evidence="2">Belongs to the mitochondrial carrier (TC 2.A.29) family.</text>
</comment>
<evidence type="ECO:0000256" key="3">
    <source>
        <dbReference type="ARBA" id="ARBA00022448"/>
    </source>
</evidence>
<dbReference type="STRING" id="94643.A0A2A9M7S4"/>
<dbReference type="GO" id="GO:0031966">
    <property type="term" value="C:mitochondrial membrane"/>
    <property type="evidence" value="ECO:0007669"/>
    <property type="project" value="UniProtKB-SubCell"/>
</dbReference>
<dbReference type="KEGG" id="bbes:BESB_028470"/>
<dbReference type="GO" id="GO:0048250">
    <property type="term" value="P:iron import into the mitochondrion"/>
    <property type="evidence" value="ECO:0007669"/>
    <property type="project" value="TreeGrafter"/>
</dbReference>
<feature type="compositionally biased region" description="Low complexity" evidence="9">
    <location>
        <begin position="563"/>
        <end position="576"/>
    </location>
</feature>
<dbReference type="PROSITE" id="PS50920">
    <property type="entry name" value="SOLCAR"/>
    <property type="match status" value="3"/>
</dbReference>
<keyword evidence="6" id="KW-0496">Mitochondrion</keyword>
<dbReference type="GeneID" id="40307899"/>
<feature type="region of interest" description="Disordered" evidence="9">
    <location>
        <begin position="258"/>
        <end position="323"/>
    </location>
</feature>
<evidence type="ECO:0000256" key="9">
    <source>
        <dbReference type="SAM" id="MobiDB-lite"/>
    </source>
</evidence>
<evidence type="ECO:0000313" key="11">
    <source>
        <dbReference type="Proteomes" id="UP000224006"/>
    </source>
</evidence>
<dbReference type="RefSeq" id="XP_029215421.1">
    <property type="nucleotide sequence ID" value="XM_029361521.1"/>
</dbReference>
<dbReference type="Pfam" id="PF00153">
    <property type="entry name" value="Mito_carr"/>
    <property type="match status" value="5"/>
</dbReference>
<feature type="repeat" description="Solcar" evidence="8">
    <location>
        <begin position="458"/>
        <end position="553"/>
    </location>
</feature>
<comment type="subcellular location">
    <subcellularLocation>
        <location evidence="1">Mitochondrion membrane</location>
        <topology evidence="1">Multi-pass membrane protein</topology>
    </subcellularLocation>
</comment>
<organism evidence="10 11">
    <name type="scientific">Besnoitia besnoiti</name>
    <name type="common">Apicomplexan protozoan</name>
    <dbReference type="NCBI Taxonomy" id="94643"/>
    <lineage>
        <taxon>Eukaryota</taxon>
        <taxon>Sar</taxon>
        <taxon>Alveolata</taxon>
        <taxon>Apicomplexa</taxon>
        <taxon>Conoidasida</taxon>
        <taxon>Coccidia</taxon>
        <taxon>Eucoccidiorida</taxon>
        <taxon>Eimeriorina</taxon>
        <taxon>Sarcocystidae</taxon>
        <taxon>Besnoitia</taxon>
    </lineage>
</organism>
<dbReference type="Gene3D" id="1.50.40.10">
    <property type="entry name" value="Mitochondrial carrier domain"/>
    <property type="match status" value="3"/>
</dbReference>
<evidence type="ECO:0000256" key="5">
    <source>
        <dbReference type="ARBA" id="ARBA00022989"/>
    </source>
</evidence>
<keyword evidence="11" id="KW-1185">Reference proteome</keyword>
<evidence type="ECO:0000313" key="10">
    <source>
        <dbReference type="EMBL" id="PFH31412.1"/>
    </source>
</evidence>
<gene>
    <name evidence="10" type="ORF">BESB_028470</name>
</gene>
<dbReference type="InterPro" id="IPR018108">
    <property type="entry name" value="MCP_transmembrane"/>
</dbReference>
<protein>
    <submittedName>
        <fullName evidence="10">Carrier superfamily protein</fullName>
    </submittedName>
</protein>
<dbReference type="VEuPathDB" id="ToxoDB:BESB_028470"/>
<dbReference type="GO" id="GO:0015093">
    <property type="term" value="F:ferrous iron transmembrane transporter activity"/>
    <property type="evidence" value="ECO:0007669"/>
    <property type="project" value="TreeGrafter"/>
</dbReference>
<evidence type="ECO:0000256" key="6">
    <source>
        <dbReference type="ARBA" id="ARBA00023128"/>
    </source>
</evidence>
<accession>A0A2A9M7S4</accession>
<dbReference type="EMBL" id="NWUJ01000015">
    <property type="protein sequence ID" value="PFH31412.1"/>
    <property type="molecule type" value="Genomic_DNA"/>
</dbReference>
<comment type="caution">
    <text evidence="10">The sequence shown here is derived from an EMBL/GenBank/DDBJ whole genome shotgun (WGS) entry which is preliminary data.</text>
</comment>
<dbReference type="AlphaFoldDB" id="A0A2A9M7S4"/>
<evidence type="ECO:0000256" key="4">
    <source>
        <dbReference type="ARBA" id="ARBA00022692"/>
    </source>
</evidence>
<feature type="repeat" description="Solcar" evidence="8">
    <location>
        <begin position="662"/>
        <end position="744"/>
    </location>
</feature>
<evidence type="ECO:0000256" key="8">
    <source>
        <dbReference type="PROSITE-ProRule" id="PRU00282"/>
    </source>
</evidence>
<evidence type="ECO:0000256" key="1">
    <source>
        <dbReference type="ARBA" id="ARBA00004225"/>
    </source>
</evidence>
<dbReference type="PANTHER" id="PTHR45758">
    <property type="entry name" value="MITOFERRIN-1-RELATED"/>
    <property type="match status" value="1"/>
</dbReference>
<evidence type="ECO:0000256" key="7">
    <source>
        <dbReference type="ARBA" id="ARBA00023136"/>
    </source>
</evidence>
<keyword evidence="5" id="KW-1133">Transmembrane helix</keyword>
<keyword evidence="7 8" id="KW-0472">Membrane</keyword>
<proteinExistence type="inferred from homology"/>
<feature type="compositionally biased region" description="Low complexity" evidence="9">
    <location>
        <begin position="305"/>
        <end position="323"/>
    </location>
</feature>
<keyword evidence="3" id="KW-0813">Transport</keyword>
<dbReference type="InterPro" id="IPR023395">
    <property type="entry name" value="MCP_dom_sf"/>
</dbReference>
<dbReference type="PANTHER" id="PTHR45758:SF4">
    <property type="entry name" value="MITOFERRIN-1"/>
    <property type="match status" value="1"/>
</dbReference>
<keyword evidence="4 8" id="KW-0812">Transmembrane</keyword>
<dbReference type="Proteomes" id="UP000224006">
    <property type="component" value="Unassembled WGS sequence"/>
</dbReference>
<feature type="region of interest" description="Disordered" evidence="9">
    <location>
        <begin position="563"/>
        <end position="630"/>
    </location>
</feature>
<dbReference type="SUPFAM" id="SSF103506">
    <property type="entry name" value="Mitochondrial carrier"/>
    <property type="match status" value="3"/>
</dbReference>
<feature type="compositionally biased region" description="Low complexity" evidence="9">
    <location>
        <begin position="264"/>
        <end position="292"/>
    </location>
</feature>
<feature type="repeat" description="Solcar" evidence="8">
    <location>
        <begin position="757"/>
        <end position="887"/>
    </location>
</feature>
<sequence length="898" mass="92894">MAAPTPAAEEGPVRAGGFLEANLEWEEWRGDWPLALHAAAGSVAGLMEHLTMYPIDTIKTRVQALCIASTPSAAPANGAETGDVVRAREACRGGTGAQAPFSPHAETAGGGPAVRTGRGGGAPPQGHGLEAVRVSAARGLDAAGSLRAAAAPEGQLPQPRARKSPFCATCPLHERPLPPCPVAPATYTRQSPFSSLVVSPRDKPFSSVRHRDVAVCRMRQTRAADVTSQTLTRAPLDCGNLALSSRHVACQLPLRAPATGGGQSSTYSSLASPSGSPLAHSSASSSSAPRRAQGGGGRARGGRSLRGLEGVSQQAGGRAAAGRPAGTSALALVSRPAAHRPLTPFCSSLGRLGPSPVSIHASRRPFAQVCSPGRSLGSSSGLPSVCRLVGCAGQPGQRHPVPLSSASPFASASSVALSARGRLAPSLYAAATCAECQLRLAGEPWLLPQGPRSTEVGTRYVTTLAGSGELGASCGEPAGSQKAAGGRVSATFFVRGEEGVKAERGRSSVFSAARSLYREGGIPRFYRGATAVASGCVPAHALYFLCYEGTKEFFLDRKERSLSPSASASQSPSPASGDRRTEGTEAGDGDAASLGNAAEAPGCPRRAKGQRSNRWGPVPVEPPGAGWSDGWVAVGEAQVPGRSRPGGDAAEGAVAGEERLQLSPVESLICGGLATVTHDIVLTPMDVIKQRLQLGCYRSPLDCLRTVLQQEGVAALCRSLPATVLLNLPYGATLVCVNEWMKQTVFRRFEGYASGSTNLYLYFLCAAVSGGVAGLISNPLDVIKTRLQTQDCYLQRQEALARQATARAAGLGKGPGGLGPGATNLGSPPGAFLPRVSQKYTSLHNAVRTIFREEGVRGFWKGTSTRIALSAPATGICWGSYETVKYLWRRLYVKETGA</sequence>
<evidence type="ECO:0000256" key="2">
    <source>
        <dbReference type="ARBA" id="ARBA00006375"/>
    </source>
</evidence>